<gene>
    <name evidence="2" type="ORF">N7450_011459</name>
</gene>
<name>A0AAD6DAA7_9EURO</name>
<proteinExistence type="predicted"/>
<comment type="caution">
    <text evidence="2">The sequence shown here is derived from an EMBL/GenBank/DDBJ whole genome shotgun (WGS) entry which is preliminary data.</text>
</comment>
<dbReference type="AlphaFoldDB" id="A0AAD6DAA7"/>
<evidence type="ECO:0000256" key="1">
    <source>
        <dbReference type="SAM" id="MobiDB-lite"/>
    </source>
</evidence>
<dbReference type="Proteomes" id="UP001216150">
    <property type="component" value="Unassembled WGS sequence"/>
</dbReference>
<feature type="region of interest" description="Disordered" evidence="1">
    <location>
        <begin position="1"/>
        <end position="99"/>
    </location>
</feature>
<sequence length="125" mass="13689">MTVADHQRPSASSRPATTSNDQQRPATTSNDQQRPATIIQPTQHLPSTHYDHESRSSSSIITKPTHSSSLQPRQNSHKDVDYSGWQRHSPATNHAGTYRVSAPNVPIYYAMSYEASAPCTGSGND</sequence>
<evidence type="ECO:0000313" key="3">
    <source>
        <dbReference type="Proteomes" id="UP001216150"/>
    </source>
</evidence>
<reference evidence="2 3" key="1">
    <citation type="journal article" date="2023" name="IMA Fungus">
        <title>Comparative genomic study of the Penicillium genus elucidates a diverse pangenome and 15 lateral gene transfer events.</title>
        <authorList>
            <person name="Petersen C."/>
            <person name="Sorensen T."/>
            <person name="Nielsen M.R."/>
            <person name="Sondergaard T.E."/>
            <person name="Sorensen J.L."/>
            <person name="Fitzpatrick D.A."/>
            <person name="Frisvad J.C."/>
            <person name="Nielsen K.L."/>
        </authorList>
    </citation>
    <scope>NUCLEOTIDE SEQUENCE [LARGE SCALE GENOMIC DNA]</scope>
    <source>
        <strain evidence="2 3">IBT 29057</strain>
    </source>
</reference>
<feature type="compositionally biased region" description="Polar residues" evidence="1">
    <location>
        <begin position="9"/>
        <end position="46"/>
    </location>
</feature>
<evidence type="ECO:0000313" key="2">
    <source>
        <dbReference type="EMBL" id="KAJ5568973.1"/>
    </source>
</evidence>
<dbReference type="EMBL" id="JAQJAC010000010">
    <property type="protein sequence ID" value="KAJ5568973.1"/>
    <property type="molecule type" value="Genomic_DNA"/>
</dbReference>
<accession>A0AAD6DAA7</accession>
<keyword evidence="3" id="KW-1185">Reference proteome</keyword>
<feature type="compositionally biased region" description="Polar residues" evidence="1">
    <location>
        <begin position="56"/>
        <end position="74"/>
    </location>
</feature>
<organism evidence="2 3">
    <name type="scientific">Penicillium hetheringtonii</name>
    <dbReference type="NCBI Taxonomy" id="911720"/>
    <lineage>
        <taxon>Eukaryota</taxon>
        <taxon>Fungi</taxon>
        <taxon>Dikarya</taxon>
        <taxon>Ascomycota</taxon>
        <taxon>Pezizomycotina</taxon>
        <taxon>Eurotiomycetes</taxon>
        <taxon>Eurotiomycetidae</taxon>
        <taxon>Eurotiales</taxon>
        <taxon>Aspergillaceae</taxon>
        <taxon>Penicillium</taxon>
    </lineage>
</organism>
<protein>
    <submittedName>
        <fullName evidence="2">Uncharacterized protein</fullName>
    </submittedName>
</protein>